<comment type="caution">
    <text evidence="2">The sequence shown here is derived from an EMBL/GenBank/DDBJ whole genome shotgun (WGS) entry which is preliminary data.</text>
</comment>
<reference evidence="2" key="1">
    <citation type="submission" date="2020-07" db="EMBL/GenBank/DDBJ databases">
        <title>Huge and variable diversity of episymbiotic CPR bacteria and DPANN archaea in groundwater ecosystems.</title>
        <authorList>
            <person name="He C.Y."/>
            <person name="Keren R."/>
            <person name="Whittaker M."/>
            <person name="Farag I.F."/>
            <person name="Doudna J."/>
            <person name="Cate J.H.D."/>
            <person name="Banfield J.F."/>
        </authorList>
    </citation>
    <scope>NUCLEOTIDE SEQUENCE</scope>
    <source>
        <strain evidence="2">NC_groundwater_1813_Pr3_B-0.1um_71_17</strain>
    </source>
</reference>
<dbReference type="Gene3D" id="2.40.160.60">
    <property type="entry name" value="Outer membrane protein transport protein (OMPP1/FadL/TodX)"/>
    <property type="match status" value="1"/>
</dbReference>
<feature type="signal peptide" evidence="1">
    <location>
        <begin position="1"/>
        <end position="24"/>
    </location>
</feature>
<dbReference type="EMBL" id="JACRIW010000112">
    <property type="protein sequence ID" value="MBI5170897.1"/>
    <property type="molecule type" value="Genomic_DNA"/>
</dbReference>
<feature type="chain" id="PRO_5037066455" evidence="1">
    <location>
        <begin position="25"/>
        <end position="357"/>
    </location>
</feature>
<dbReference type="Proteomes" id="UP000696931">
    <property type="component" value="Unassembled WGS sequence"/>
</dbReference>
<proteinExistence type="predicted"/>
<gene>
    <name evidence="2" type="ORF">HZA61_15515</name>
</gene>
<protein>
    <submittedName>
        <fullName evidence="2">PorV/PorQ family protein</fullName>
    </submittedName>
</protein>
<dbReference type="SUPFAM" id="SSF56935">
    <property type="entry name" value="Porins"/>
    <property type="match status" value="1"/>
</dbReference>
<evidence type="ECO:0000313" key="3">
    <source>
        <dbReference type="Proteomes" id="UP000696931"/>
    </source>
</evidence>
<dbReference type="AlphaFoldDB" id="A0A933SE44"/>
<dbReference type="NCBIfam" id="NF033709">
    <property type="entry name" value="PorV_fam"/>
    <property type="match status" value="1"/>
</dbReference>
<organism evidence="2 3">
    <name type="scientific">Eiseniibacteriota bacterium</name>
    <dbReference type="NCBI Taxonomy" id="2212470"/>
    <lineage>
        <taxon>Bacteria</taxon>
        <taxon>Candidatus Eiseniibacteriota</taxon>
    </lineage>
</organism>
<evidence type="ECO:0000256" key="1">
    <source>
        <dbReference type="SAM" id="SignalP"/>
    </source>
</evidence>
<accession>A0A933SE44</accession>
<evidence type="ECO:0000313" key="2">
    <source>
        <dbReference type="EMBL" id="MBI5170897.1"/>
    </source>
</evidence>
<keyword evidence="1" id="KW-0732">Signal</keyword>
<sequence>MSRVIIRTLGLAALLALVASSAFAGSDERKGTSGAPELLIPVGARGSALGSAAASDITGAEAIFWNPAGLAGQEGTEAMFTNTQYFADMKVNYFGVATQGGSLGQFGFNVKVLSVGDVIVTTEAAPDGTGEIISPTFSVLGVSWARAFTDRVRFGGTLNFVSERILSMSASGVAADFGVQYDTGWRGLKFGMVMKNFGTSMHYDGENMDVNVQPPGSDPSASNRTLRFSSANFELPSYFTLAATYNAWQQGPSRLQLLGSFQNNNFGGDSFNGGAEWTYRDMFALRGSWFGTVTSTTDLAGETTTSFDGGDDLYSGFAFGAGAKINAGGSKIGVDVTVRPIRNYFDDTIEMGLRLKF</sequence>
<name>A0A933SE44_UNCEI</name>